<sequence length="163" mass="18638">MSTMSLASFATPRKDIPNDTLIIFDWDPDDTLLCSSAINMQQWSQLQLDVLCRTVETTLRAAMELGEVMIVTNGVDWWVEDDSCRRFLPGLLPLLGKLHVKSARHDYERIYPGDPFAWKRECFKDGTSSSRGPRLRTSSCWATLSPRFAPPTERCPAWSTPRW</sequence>
<name>A0ABN9WHE4_9DINO</name>
<dbReference type="PANTHER" id="PTHR38899">
    <property type="entry name" value="DOMAIN OOKINETE PROTEIN, PUTATIVE-RELATED"/>
    <property type="match status" value="1"/>
</dbReference>
<reference evidence="1" key="1">
    <citation type="submission" date="2023-10" db="EMBL/GenBank/DDBJ databases">
        <authorList>
            <person name="Chen Y."/>
            <person name="Shah S."/>
            <person name="Dougan E. K."/>
            <person name="Thang M."/>
            <person name="Chan C."/>
        </authorList>
    </citation>
    <scope>NUCLEOTIDE SEQUENCE [LARGE SCALE GENOMIC DNA]</scope>
</reference>
<organism evidence="1 2">
    <name type="scientific">Prorocentrum cordatum</name>
    <dbReference type="NCBI Taxonomy" id="2364126"/>
    <lineage>
        <taxon>Eukaryota</taxon>
        <taxon>Sar</taxon>
        <taxon>Alveolata</taxon>
        <taxon>Dinophyceae</taxon>
        <taxon>Prorocentrales</taxon>
        <taxon>Prorocentraceae</taxon>
        <taxon>Prorocentrum</taxon>
    </lineage>
</organism>
<protein>
    <submittedName>
        <fullName evidence="1">Uncharacterized protein</fullName>
    </submittedName>
</protein>
<dbReference type="PANTHER" id="PTHR38899:SF1">
    <property type="entry name" value="PROTEIN KINASE"/>
    <property type="match status" value="1"/>
</dbReference>
<keyword evidence="2" id="KW-1185">Reference proteome</keyword>
<accession>A0ABN9WHE4</accession>
<dbReference type="Proteomes" id="UP001189429">
    <property type="component" value="Unassembled WGS sequence"/>
</dbReference>
<gene>
    <name evidence="1" type="ORF">PCOR1329_LOCUS66506</name>
</gene>
<evidence type="ECO:0000313" key="2">
    <source>
        <dbReference type="Proteomes" id="UP001189429"/>
    </source>
</evidence>
<dbReference type="EMBL" id="CAUYUJ010018572">
    <property type="protein sequence ID" value="CAK0884675.1"/>
    <property type="molecule type" value="Genomic_DNA"/>
</dbReference>
<comment type="caution">
    <text evidence="1">The sequence shown here is derived from an EMBL/GenBank/DDBJ whole genome shotgun (WGS) entry which is preliminary data.</text>
</comment>
<proteinExistence type="predicted"/>
<evidence type="ECO:0000313" key="1">
    <source>
        <dbReference type="EMBL" id="CAK0884675.1"/>
    </source>
</evidence>